<sequence>MPLKHWTLVGGAVACLIGHSAVTQAAPWLDPGDPRARHAVQKLADRGHLDRIATTWPMMWASVDAGLRERRSADGDPSVANARAYLSFEKDYQASTGFKGEFALAATSEPVFNRIFQDRPRENGEISLTMEWQGEAWALGLSPTYAASPEDDQELRLDDSYLAGTAGNWVLGAGAIDRWWGPGWSNSLILSSNARPMPSVWLNRKDAHGFETPWLSWIGPWQFTLLAGQYESEREIPDAKLIGMRLAFRPVDGLDIGLSRAIMFGGEGRPEDASTFWDALIGSDNVEGGETDPGNQLASVDARYGFALGSQSVGLYVQMMGEDEAGAFPSRKAWLLGADVTTQLGSSDQQWYAEYINTTADDFLGDAMPNLIYNHRNYRSGYRYYGRSMGASLDGDAEAIVLGGYNFFPNGNNLGASLTIADLNQDGANRTVVTDDDIFYNVPATDQSVAIATLSYGQQLMGTWLDLHASYADKQIEFISGEKDQWSLGATWRFRF</sequence>
<dbReference type="PROSITE" id="PS51257">
    <property type="entry name" value="PROKAR_LIPOPROTEIN"/>
    <property type="match status" value="1"/>
</dbReference>
<accession>A0A1I6HAK8</accession>
<dbReference type="Pfam" id="PF14052">
    <property type="entry name" value="Caps_assemb_Wzi"/>
    <property type="match status" value="1"/>
</dbReference>
<dbReference type="OrthoDB" id="101884at2"/>
<dbReference type="STRING" id="650891.SAMN05216203_1035"/>
<evidence type="ECO:0000256" key="1">
    <source>
        <dbReference type="SAM" id="SignalP"/>
    </source>
</evidence>
<reference evidence="2 3" key="1">
    <citation type="submission" date="2016-10" db="EMBL/GenBank/DDBJ databases">
        <authorList>
            <person name="de Groot N.N."/>
        </authorList>
    </citation>
    <scope>NUCLEOTIDE SEQUENCE [LARGE SCALE GENOMIC DNA]</scope>
    <source>
        <strain evidence="2 3">CGMCC 1.9167</strain>
    </source>
</reference>
<dbReference type="InterPro" id="IPR038636">
    <property type="entry name" value="Wzi_sf"/>
</dbReference>
<evidence type="ECO:0000313" key="3">
    <source>
        <dbReference type="Proteomes" id="UP000198644"/>
    </source>
</evidence>
<keyword evidence="1" id="KW-0732">Signal</keyword>
<keyword evidence="3" id="KW-1185">Reference proteome</keyword>
<organism evidence="2 3">
    <name type="scientific">Marinobacter daqiaonensis</name>
    <dbReference type="NCBI Taxonomy" id="650891"/>
    <lineage>
        <taxon>Bacteria</taxon>
        <taxon>Pseudomonadati</taxon>
        <taxon>Pseudomonadota</taxon>
        <taxon>Gammaproteobacteria</taxon>
        <taxon>Pseudomonadales</taxon>
        <taxon>Marinobacteraceae</taxon>
        <taxon>Marinobacter</taxon>
    </lineage>
</organism>
<dbReference type="AlphaFoldDB" id="A0A1I6HAK8"/>
<protein>
    <submittedName>
        <fullName evidence="2">Capsule assembly protein Wzi</fullName>
    </submittedName>
</protein>
<dbReference type="EMBL" id="FOYW01000001">
    <property type="protein sequence ID" value="SFR51307.1"/>
    <property type="molecule type" value="Genomic_DNA"/>
</dbReference>
<evidence type="ECO:0000313" key="2">
    <source>
        <dbReference type="EMBL" id="SFR51307.1"/>
    </source>
</evidence>
<feature type="chain" id="PRO_5011653647" evidence="1">
    <location>
        <begin position="26"/>
        <end position="496"/>
    </location>
</feature>
<feature type="signal peptide" evidence="1">
    <location>
        <begin position="1"/>
        <end position="25"/>
    </location>
</feature>
<gene>
    <name evidence="2" type="ORF">SAMN05216203_1035</name>
</gene>
<name>A0A1I6HAK8_9GAMM</name>
<dbReference type="Gene3D" id="2.40.160.130">
    <property type="entry name" value="Capsule assembly protein Wzi"/>
    <property type="match status" value="1"/>
</dbReference>
<dbReference type="RefSeq" id="WP_092009488.1">
    <property type="nucleotide sequence ID" value="NZ_FOYW01000001.1"/>
</dbReference>
<dbReference type="InterPro" id="IPR026950">
    <property type="entry name" value="Caps_assemb_Wzi"/>
</dbReference>
<dbReference type="Proteomes" id="UP000198644">
    <property type="component" value="Unassembled WGS sequence"/>
</dbReference>
<proteinExistence type="predicted"/>